<evidence type="ECO:0000313" key="9">
    <source>
        <dbReference type="EMBL" id="GGG28199.1"/>
    </source>
</evidence>
<dbReference type="InterPro" id="IPR050388">
    <property type="entry name" value="ABC_Ni/Peptide_Import"/>
</dbReference>
<proteinExistence type="inferred from homology"/>
<evidence type="ECO:0000256" key="5">
    <source>
        <dbReference type="ARBA" id="ARBA00022741"/>
    </source>
</evidence>
<dbReference type="SMART" id="SM00382">
    <property type="entry name" value="AAA"/>
    <property type="match status" value="1"/>
</dbReference>
<name>A0A8J2Z9X2_9PROT</name>
<dbReference type="Pfam" id="PF08352">
    <property type="entry name" value="oligo_HPY"/>
    <property type="match status" value="1"/>
</dbReference>
<dbReference type="InterPro" id="IPR013563">
    <property type="entry name" value="Oligopep_ABC_C"/>
</dbReference>
<dbReference type="SUPFAM" id="SSF52540">
    <property type="entry name" value="P-loop containing nucleoside triphosphate hydrolases"/>
    <property type="match status" value="1"/>
</dbReference>
<keyword evidence="6 9" id="KW-0067">ATP-binding</keyword>
<dbReference type="Proteomes" id="UP000597507">
    <property type="component" value="Unassembled WGS sequence"/>
</dbReference>
<dbReference type="Gene3D" id="3.40.50.300">
    <property type="entry name" value="P-loop containing nucleotide triphosphate hydrolases"/>
    <property type="match status" value="1"/>
</dbReference>
<organism evidence="9 10">
    <name type="scientific">Caldovatus sediminis</name>
    <dbReference type="NCBI Taxonomy" id="2041189"/>
    <lineage>
        <taxon>Bacteria</taxon>
        <taxon>Pseudomonadati</taxon>
        <taxon>Pseudomonadota</taxon>
        <taxon>Alphaproteobacteria</taxon>
        <taxon>Acetobacterales</taxon>
        <taxon>Roseomonadaceae</taxon>
        <taxon>Caldovatus</taxon>
    </lineage>
</organism>
<dbReference type="Pfam" id="PF00005">
    <property type="entry name" value="ABC_tran"/>
    <property type="match status" value="1"/>
</dbReference>
<evidence type="ECO:0000256" key="3">
    <source>
        <dbReference type="ARBA" id="ARBA00022448"/>
    </source>
</evidence>
<evidence type="ECO:0000313" key="10">
    <source>
        <dbReference type="Proteomes" id="UP000597507"/>
    </source>
</evidence>
<evidence type="ECO:0000256" key="4">
    <source>
        <dbReference type="ARBA" id="ARBA00022475"/>
    </source>
</evidence>
<keyword evidence="7" id="KW-0472">Membrane</keyword>
<dbReference type="NCBIfam" id="TIGR01727">
    <property type="entry name" value="oligo_HPY"/>
    <property type="match status" value="1"/>
</dbReference>
<dbReference type="GO" id="GO:0055085">
    <property type="term" value="P:transmembrane transport"/>
    <property type="evidence" value="ECO:0007669"/>
    <property type="project" value="UniProtKB-ARBA"/>
</dbReference>
<dbReference type="InterPro" id="IPR027417">
    <property type="entry name" value="P-loop_NTPase"/>
</dbReference>
<comment type="subcellular location">
    <subcellularLocation>
        <location evidence="1">Cell inner membrane</location>
        <topology evidence="1">Peripheral membrane protein</topology>
    </subcellularLocation>
</comment>
<comment type="caution">
    <text evidence="9">The sequence shown here is derived from an EMBL/GenBank/DDBJ whole genome shotgun (WGS) entry which is preliminary data.</text>
</comment>
<keyword evidence="3" id="KW-0813">Transport</keyword>
<dbReference type="PANTHER" id="PTHR43297">
    <property type="entry name" value="OLIGOPEPTIDE TRANSPORT ATP-BINDING PROTEIN APPD"/>
    <property type="match status" value="1"/>
</dbReference>
<dbReference type="InterPro" id="IPR017871">
    <property type="entry name" value="ABC_transporter-like_CS"/>
</dbReference>
<sequence>MPHGEPLLAIRGLNVEFGLPARPVRAVADADLTLAPGEILGIAGESGSGKTTLCAAVMRTLPRTARVSGRVEFAGKELLSLPEREMARLRGRDLAMVLQNPMTSLDPLYTIGNQLEEVLRERRRGGGAGRLGSAVEVLRRVHLTAPELRLRQYPHQLSGGMRQRVLVGMATAAAPRLLIADEPTTALDASIQDEILILFRELRESAGTAVVIVTHDLSAIRRLSDRVVIMYAGRIVEEGPTVEVFRAPRHPYTQALLASLPRIEEEEVVLQPIPGQVPDLARLPPGCAFAARCPAAIPLCREERPRERTVGERHRVFCWRAGEGAA</sequence>
<dbReference type="InterPro" id="IPR003593">
    <property type="entry name" value="AAA+_ATPase"/>
</dbReference>
<keyword evidence="4" id="KW-1003">Cell membrane</keyword>
<dbReference type="RefSeq" id="WP_188899421.1">
    <property type="nucleotide sequence ID" value="NZ_BMKS01000004.1"/>
</dbReference>
<dbReference type="EMBL" id="BMKS01000004">
    <property type="protein sequence ID" value="GGG28199.1"/>
    <property type="molecule type" value="Genomic_DNA"/>
</dbReference>
<keyword evidence="10" id="KW-1185">Reference proteome</keyword>
<dbReference type="PANTHER" id="PTHR43297:SF2">
    <property type="entry name" value="DIPEPTIDE TRANSPORT ATP-BINDING PROTEIN DPPD"/>
    <property type="match status" value="1"/>
</dbReference>
<dbReference type="FunFam" id="3.40.50.300:FF:000016">
    <property type="entry name" value="Oligopeptide ABC transporter ATP-binding component"/>
    <property type="match status" value="1"/>
</dbReference>
<evidence type="ECO:0000256" key="7">
    <source>
        <dbReference type="ARBA" id="ARBA00023136"/>
    </source>
</evidence>
<evidence type="ECO:0000259" key="8">
    <source>
        <dbReference type="PROSITE" id="PS50893"/>
    </source>
</evidence>
<accession>A0A8J2Z9X2</accession>
<evidence type="ECO:0000256" key="2">
    <source>
        <dbReference type="ARBA" id="ARBA00005417"/>
    </source>
</evidence>
<dbReference type="InterPro" id="IPR003439">
    <property type="entry name" value="ABC_transporter-like_ATP-bd"/>
</dbReference>
<dbReference type="GO" id="GO:0016887">
    <property type="term" value="F:ATP hydrolysis activity"/>
    <property type="evidence" value="ECO:0007669"/>
    <property type="project" value="InterPro"/>
</dbReference>
<comment type="similarity">
    <text evidence="2">Belongs to the ABC transporter superfamily.</text>
</comment>
<dbReference type="AlphaFoldDB" id="A0A8J2Z9X2"/>
<dbReference type="GO" id="GO:0005524">
    <property type="term" value="F:ATP binding"/>
    <property type="evidence" value="ECO:0007669"/>
    <property type="project" value="UniProtKB-KW"/>
</dbReference>
<evidence type="ECO:0000256" key="1">
    <source>
        <dbReference type="ARBA" id="ARBA00004417"/>
    </source>
</evidence>
<feature type="domain" description="ABC transporter" evidence="8">
    <location>
        <begin position="10"/>
        <end position="257"/>
    </location>
</feature>
<dbReference type="CDD" id="cd03257">
    <property type="entry name" value="ABC_NikE_OppD_transporters"/>
    <property type="match status" value="1"/>
</dbReference>
<gene>
    <name evidence="9" type="ORF">GCM10010964_15110</name>
</gene>
<protein>
    <submittedName>
        <fullName evidence="9">ABC transporter ATP-binding protein</fullName>
    </submittedName>
</protein>
<dbReference type="PROSITE" id="PS00211">
    <property type="entry name" value="ABC_TRANSPORTER_1"/>
    <property type="match status" value="1"/>
</dbReference>
<reference evidence="9 10" key="1">
    <citation type="journal article" date="2014" name="Int. J. Syst. Evol. Microbiol.">
        <title>Complete genome sequence of Corynebacterium casei LMG S-19264T (=DSM 44701T), isolated from a smear-ripened cheese.</title>
        <authorList>
            <consortium name="US DOE Joint Genome Institute (JGI-PGF)"/>
            <person name="Walter F."/>
            <person name="Albersmeier A."/>
            <person name="Kalinowski J."/>
            <person name="Ruckert C."/>
        </authorList>
    </citation>
    <scope>NUCLEOTIDE SEQUENCE [LARGE SCALE GENOMIC DNA]</scope>
    <source>
        <strain evidence="9 10">CGMCC 1.16330</strain>
    </source>
</reference>
<dbReference type="GO" id="GO:0005886">
    <property type="term" value="C:plasma membrane"/>
    <property type="evidence" value="ECO:0007669"/>
    <property type="project" value="UniProtKB-SubCell"/>
</dbReference>
<evidence type="ECO:0000256" key="6">
    <source>
        <dbReference type="ARBA" id="ARBA00022840"/>
    </source>
</evidence>
<dbReference type="GO" id="GO:0015833">
    <property type="term" value="P:peptide transport"/>
    <property type="evidence" value="ECO:0007669"/>
    <property type="project" value="InterPro"/>
</dbReference>
<keyword evidence="5" id="KW-0547">Nucleotide-binding</keyword>
<dbReference type="PROSITE" id="PS50893">
    <property type="entry name" value="ABC_TRANSPORTER_2"/>
    <property type="match status" value="1"/>
</dbReference>